<evidence type="ECO:0000256" key="2">
    <source>
        <dbReference type="ARBA" id="ARBA00022723"/>
    </source>
</evidence>
<accession>A0A939GD69</accession>
<dbReference type="AlphaFoldDB" id="A0A939GD69"/>
<gene>
    <name evidence="9" type="ORF">J2I48_25610</name>
</gene>
<feature type="transmembrane region" description="Helical" evidence="7">
    <location>
        <begin position="167"/>
        <end position="187"/>
    </location>
</feature>
<dbReference type="PANTHER" id="PTHR43880">
    <property type="entry name" value="ALCOHOL DEHYDROGENASE"/>
    <property type="match status" value="1"/>
</dbReference>
<evidence type="ECO:0000259" key="8">
    <source>
        <dbReference type="SMART" id="SM00829"/>
    </source>
</evidence>
<keyword evidence="7" id="KW-0472">Membrane</keyword>
<evidence type="ECO:0000256" key="6">
    <source>
        <dbReference type="RuleBase" id="RU361277"/>
    </source>
</evidence>
<dbReference type="Gene3D" id="3.90.180.10">
    <property type="entry name" value="Medium-chain alcohol dehydrogenases, catalytic domain"/>
    <property type="match status" value="1"/>
</dbReference>
<dbReference type="InterPro" id="IPR002328">
    <property type="entry name" value="ADH_Zn_CS"/>
</dbReference>
<dbReference type="SUPFAM" id="SSF51735">
    <property type="entry name" value="NAD(P)-binding Rossmann-fold domains"/>
    <property type="match status" value="1"/>
</dbReference>
<dbReference type="InterPro" id="IPR013154">
    <property type="entry name" value="ADH-like_N"/>
</dbReference>
<dbReference type="RefSeq" id="WP_207338377.1">
    <property type="nucleotide sequence ID" value="NZ_JAFMYU010000031.1"/>
</dbReference>
<comment type="cofactor">
    <cofactor evidence="1 6">
        <name>Zn(2+)</name>
        <dbReference type="ChEBI" id="CHEBI:29105"/>
    </cofactor>
</comment>
<keyword evidence="3 6" id="KW-0862">Zinc</keyword>
<dbReference type="FunFam" id="3.40.50.720:FF:000003">
    <property type="entry name" value="S-(hydroxymethyl)glutathione dehydrogenase"/>
    <property type="match status" value="1"/>
</dbReference>
<organism evidence="9 10">
    <name type="scientific">Fibrella aquatilis</name>
    <dbReference type="NCBI Taxonomy" id="2817059"/>
    <lineage>
        <taxon>Bacteria</taxon>
        <taxon>Pseudomonadati</taxon>
        <taxon>Bacteroidota</taxon>
        <taxon>Cytophagia</taxon>
        <taxon>Cytophagales</taxon>
        <taxon>Spirosomataceae</taxon>
        <taxon>Fibrella</taxon>
    </lineage>
</organism>
<dbReference type="Gene3D" id="3.40.50.720">
    <property type="entry name" value="NAD(P)-binding Rossmann-like Domain"/>
    <property type="match status" value="1"/>
</dbReference>
<dbReference type="GO" id="GO:0046294">
    <property type="term" value="P:formaldehyde catabolic process"/>
    <property type="evidence" value="ECO:0007669"/>
    <property type="project" value="TreeGrafter"/>
</dbReference>
<feature type="domain" description="Enoyl reductase (ER)" evidence="8">
    <location>
        <begin position="18"/>
        <end position="373"/>
    </location>
</feature>
<evidence type="ECO:0000256" key="4">
    <source>
        <dbReference type="ARBA" id="ARBA00023002"/>
    </source>
</evidence>
<dbReference type="PROSITE" id="PS00059">
    <property type="entry name" value="ADH_ZINC"/>
    <property type="match status" value="1"/>
</dbReference>
<evidence type="ECO:0000256" key="5">
    <source>
        <dbReference type="ARBA" id="ARBA00023027"/>
    </source>
</evidence>
<dbReference type="Pfam" id="PF00107">
    <property type="entry name" value="ADH_zinc_N"/>
    <property type="match status" value="1"/>
</dbReference>
<keyword evidence="7" id="KW-1133">Transmembrane helix</keyword>
<dbReference type="InterPro" id="IPR036291">
    <property type="entry name" value="NAD(P)-bd_dom_sf"/>
</dbReference>
<protein>
    <submittedName>
        <fullName evidence="9">Zinc-dependent alcohol dehydrogenase family protein</fullName>
    </submittedName>
</protein>
<dbReference type="GO" id="GO:0008270">
    <property type="term" value="F:zinc ion binding"/>
    <property type="evidence" value="ECO:0007669"/>
    <property type="project" value="InterPro"/>
</dbReference>
<keyword evidence="7" id="KW-0812">Transmembrane</keyword>
<dbReference type="SUPFAM" id="SSF50129">
    <property type="entry name" value="GroES-like"/>
    <property type="match status" value="2"/>
</dbReference>
<evidence type="ECO:0000256" key="7">
    <source>
        <dbReference type="SAM" id="Phobius"/>
    </source>
</evidence>
<comment type="similarity">
    <text evidence="6">Belongs to the zinc-containing alcohol dehydrogenase family.</text>
</comment>
<keyword evidence="10" id="KW-1185">Reference proteome</keyword>
<evidence type="ECO:0000256" key="3">
    <source>
        <dbReference type="ARBA" id="ARBA00022833"/>
    </source>
</evidence>
<dbReference type="GO" id="GO:0051903">
    <property type="term" value="F:S-(hydroxymethyl)glutathione dehydrogenase [NAD(P)+] activity"/>
    <property type="evidence" value="ECO:0007669"/>
    <property type="project" value="TreeGrafter"/>
</dbReference>
<dbReference type="Pfam" id="PF08240">
    <property type="entry name" value="ADH_N"/>
    <property type="match status" value="1"/>
</dbReference>
<evidence type="ECO:0000313" key="10">
    <source>
        <dbReference type="Proteomes" id="UP000664795"/>
    </source>
</evidence>
<dbReference type="InterPro" id="IPR013149">
    <property type="entry name" value="ADH-like_C"/>
</dbReference>
<proteinExistence type="inferred from homology"/>
<sequence length="375" mass="39004">MKTKAAVLRQMGLSRPYTQSQPLHIETLDLQPPGRDEILVKVHAAGLCHSDLSVIEGNRPRPLPMALGHEAAGEIVECGPGVQGLAVGDHVVFSFVPTCGYCPPCIAGRPALCEPGAAANTLGTLLGGHKRLTDKNVQSVFHHLGVSGFAEYVVASRHSVVKIDQSLPFTVAALFGCAVVTGVGAVVNTAQVRLGQSVLVTGLGGVGFAALLGALASGAGQVIVADISPDKRQRALALGAHAVIDPADPTAVEQVKELTRGGVDVGLEFAGVVEALEFTFNATARGGKTVTGGLPHPDKRMALSPLKLVAEERTLQGSYLGSCIPARDIPAYIALYQSGRLPVDALLTHTLPLDQINTGFDRLATAEAIRQVITL</sequence>
<keyword evidence="2 6" id="KW-0479">Metal-binding</keyword>
<dbReference type="Proteomes" id="UP000664795">
    <property type="component" value="Unassembled WGS sequence"/>
</dbReference>
<dbReference type="InterPro" id="IPR011032">
    <property type="entry name" value="GroES-like_sf"/>
</dbReference>
<dbReference type="InterPro" id="IPR020843">
    <property type="entry name" value="ER"/>
</dbReference>
<name>A0A939GD69_9BACT</name>
<dbReference type="GO" id="GO:0005829">
    <property type="term" value="C:cytosol"/>
    <property type="evidence" value="ECO:0007669"/>
    <property type="project" value="TreeGrafter"/>
</dbReference>
<reference evidence="9 10" key="1">
    <citation type="submission" date="2021-03" db="EMBL/GenBank/DDBJ databases">
        <title>Fibrella sp. HMF5036 genome sequencing and assembly.</title>
        <authorList>
            <person name="Kang H."/>
            <person name="Kim H."/>
            <person name="Bae S."/>
            <person name="Joh K."/>
        </authorList>
    </citation>
    <scope>NUCLEOTIDE SEQUENCE [LARGE SCALE GENOMIC DNA]</scope>
    <source>
        <strain evidence="9 10">HMF5036</strain>
    </source>
</reference>
<comment type="caution">
    <text evidence="9">The sequence shown here is derived from an EMBL/GenBank/DDBJ whole genome shotgun (WGS) entry which is preliminary data.</text>
</comment>
<evidence type="ECO:0000313" key="9">
    <source>
        <dbReference type="EMBL" id="MBO0934412.1"/>
    </source>
</evidence>
<evidence type="ECO:0000256" key="1">
    <source>
        <dbReference type="ARBA" id="ARBA00001947"/>
    </source>
</evidence>
<dbReference type="PANTHER" id="PTHR43880:SF12">
    <property type="entry name" value="ALCOHOL DEHYDROGENASE CLASS-3"/>
    <property type="match status" value="1"/>
</dbReference>
<feature type="transmembrane region" description="Helical" evidence="7">
    <location>
        <begin position="199"/>
        <end position="224"/>
    </location>
</feature>
<dbReference type="CDD" id="cd08281">
    <property type="entry name" value="liver_ADH_like1"/>
    <property type="match status" value="1"/>
</dbReference>
<keyword evidence="4" id="KW-0560">Oxidoreductase</keyword>
<keyword evidence="5" id="KW-0520">NAD</keyword>
<dbReference type="EMBL" id="JAFMYU010000031">
    <property type="protein sequence ID" value="MBO0934412.1"/>
    <property type="molecule type" value="Genomic_DNA"/>
</dbReference>
<dbReference type="SMART" id="SM00829">
    <property type="entry name" value="PKS_ER"/>
    <property type="match status" value="1"/>
</dbReference>